<dbReference type="PROSITE" id="PS50237">
    <property type="entry name" value="HECT"/>
    <property type="match status" value="1"/>
</dbReference>
<dbReference type="Pfam" id="PF00658">
    <property type="entry name" value="MLLE"/>
    <property type="match status" value="1"/>
</dbReference>
<keyword evidence="3 5" id="KW-0833">Ubl conjugation pathway</keyword>
<comment type="caution">
    <text evidence="11">The sequence shown here is derived from an EMBL/GenBank/DDBJ whole genome shotgun (WGS) entry which is preliminary data.</text>
</comment>
<feature type="region of interest" description="Disordered" evidence="7">
    <location>
        <begin position="399"/>
        <end position="439"/>
    </location>
</feature>
<dbReference type="SUPFAM" id="SSF63570">
    <property type="entry name" value="PABC (PABP) domain"/>
    <property type="match status" value="1"/>
</dbReference>
<feature type="domain" description="UBR-type" evidence="9">
    <location>
        <begin position="1327"/>
        <end position="1395"/>
    </location>
</feature>
<feature type="region of interest" description="Disordered" evidence="7">
    <location>
        <begin position="81"/>
        <end position="110"/>
    </location>
</feature>
<evidence type="ECO:0000256" key="3">
    <source>
        <dbReference type="ARBA" id="ARBA00022786"/>
    </source>
</evidence>
<evidence type="ECO:0000256" key="1">
    <source>
        <dbReference type="ARBA" id="ARBA00022723"/>
    </source>
</evidence>
<feature type="compositionally biased region" description="Polar residues" evidence="7">
    <location>
        <begin position="96"/>
        <end position="110"/>
    </location>
</feature>
<dbReference type="CDD" id="cd19675">
    <property type="entry name" value="UBR-box_UBR5"/>
    <property type="match status" value="1"/>
</dbReference>
<dbReference type="InterPro" id="IPR002004">
    <property type="entry name" value="PABP_HYD_C"/>
</dbReference>
<dbReference type="GO" id="GO:0003723">
    <property type="term" value="F:RNA binding"/>
    <property type="evidence" value="ECO:0007669"/>
    <property type="project" value="InterPro"/>
</dbReference>
<dbReference type="PROSITE" id="PS51157">
    <property type="entry name" value="ZF_UBR"/>
    <property type="match status" value="1"/>
</dbReference>
<dbReference type="InterPro" id="IPR009091">
    <property type="entry name" value="RCC1/BLIP-II"/>
</dbReference>
<feature type="zinc finger region" description="UBR-type" evidence="6">
    <location>
        <begin position="1327"/>
        <end position="1395"/>
    </location>
</feature>
<dbReference type="FunFam" id="1.10.8.10:FF:000009">
    <property type="entry name" value="Putative E3 ubiquitin-protein ligase UBR5"/>
    <property type="match status" value="1"/>
</dbReference>
<feature type="domain" description="HECT" evidence="8">
    <location>
        <begin position="2754"/>
        <end position="3053"/>
    </location>
</feature>
<dbReference type="Gene3D" id="1.10.8.10">
    <property type="entry name" value="DNA helicase RuvA subunit, C-terminal domain"/>
    <property type="match status" value="1"/>
</dbReference>
<dbReference type="PROSITE" id="PS51309">
    <property type="entry name" value="PABC"/>
    <property type="match status" value="1"/>
</dbReference>
<dbReference type="GO" id="GO:0008270">
    <property type="term" value="F:zinc ion binding"/>
    <property type="evidence" value="ECO:0007669"/>
    <property type="project" value="UniProtKB-KW"/>
</dbReference>
<dbReference type="InterPro" id="IPR036053">
    <property type="entry name" value="PABP-dom"/>
</dbReference>
<dbReference type="SMART" id="SM00119">
    <property type="entry name" value="HECTc"/>
    <property type="match status" value="1"/>
</dbReference>
<dbReference type="Gene3D" id="1.10.1900.10">
    <property type="entry name" value="c-terminal domain of poly(a) binding protein"/>
    <property type="match status" value="1"/>
</dbReference>
<dbReference type="GO" id="GO:0034450">
    <property type="term" value="F:ubiquitin-ubiquitin ligase activity"/>
    <property type="evidence" value="ECO:0007669"/>
    <property type="project" value="TreeGrafter"/>
</dbReference>
<feature type="region of interest" description="Disordered" evidence="7">
    <location>
        <begin position="1880"/>
        <end position="1945"/>
    </location>
</feature>
<dbReference type="InterPro" id="IPR047503">
    <property type="entry name" value="UBR-box_UBR5"/>
</dbReference>
<feature type="domain" description="PABC" evidence="10">
    <location>
        <begin position="2641"/>
        <end position="2719"/>
    </location>
</feature>
<dbReference type="FunFam" id="3.30.2410.10:FF:000008">
    <property type="entry name" value="Putative E3 ubiquitin-protein ligase UBR5"/>
    <property type="match status" value="1"/>
</dbReference>
<feature type="compositionally biased region" description="Low complexity" evidence="7">
    <location>
        <begin position="430"/>
        <end position="439"/>
    </location>
</feature>
<feature type="compositionally biased region" description="Low complexity" evidence="7">
    <location>
        <begin position="1105"/>
        <end position="1125"/>
    </location>
</feature>
<feature type="region of interest" description="Disordered" evidence="7">
    <location>
        <begin position="2039"/>
        <end position="2065"/>
    </location>
</feature>
<feature type="region of interest" description="Disordered" evidence="7">
    <location>
        <begin position="1450"/>
        <end position="1505"/>
    </location>
</feature>
<dbReference type="Proteomes" id="UP000663856">
    <property type="component" value="Unassembled WGS sequence"/>
</dbReference>
<evidence type="ECO:0008006" key="13">
    <source>
        <dbReference type="Google" id="ProtNLM"/>
    </source>
</evidence>
<dbReference type="SUPFAM" id="SSF50985">
    <property type="entry name" value="RCC1/BLIP-II"/>
    <property type="match status" value="1"/>
</dbReference>
<feature type="compositionally biased region" description="Acidic residues" evidence="7">
    <location>
        <begin position="1913"/>
        <end position="1923"/>
    </location>
</feature>
<dbReference type="EMBL" id="CAJNRF010010420">
    <property type="protein sequence ID" value="CAF2120792.1"/>
    <property type="molecule type" value="Genomic_DNA"/>
</dbReference>
<dbReference type="InterPro" id="IPR003126">
    <property type="entry name" value="Znf_UBR"/>
</dbReference>
<dbReference type="GO" id="GO:0090263">
    <property type="term" value="P:positive regulation of canonical Wnt signaling pathway"/>
    <property type="evidence" value="ECO:0007669"/>
    <property type="project" value="TreeGrafter"/>
</dbReference>
<dbReference type="SUPFAM" id="SSF56204">
    <property type="entry name" value="Hect, E3 ligase catalytic domain"/>
    <property type="match status" value="1"/>
</dbReference>
<feature type="region of interest" description="Disordered" evidence="7">
    <location>
        <begin position="320"/>
        <end position="366"/>
    </location>
</feature>
<feature type="compositionally biased region" description="Low complexity" evidence="7">
    <location>
        <begin position="724"/>
        <end position="739"/>
    </location>
</feature>
<feature type="active site" description="Glycyl thioester intermediate" evidence="5">
    <location>
        <position position="3022"/>
    </location>
</feature>
<feature type="compositionally biased region" description="Low complexity" evidence="7">
    <location>
        <begin position="320"/>
        <end position="357"/>
    </location>
</feature>
<gene>
    <name evidence="11" type="ORF">WKI299_LOCUS24360</name>
</gene>
<feature type="compositionally biased region" description="Low complexity" evidence="7">
    <location>
        <begin position="1988"/>
        <end position="2004"/>
    </location>
</feature>
<evidence type="ECO:0000256" key="2">
    <source>
        <dbReference type="ARBA" id="ARBA00022771"/>
    </source>
</evidence>
<dbReference type="Pfam" id="PF00632">
    <property type="entry name" value="HECT"/>
    <property type="match status" value="1"/>
</dbReference>
<keyword evidence="1" id="KW-0479">Metal-binding</keyword>
<dbReference type="Gene3D" id="3.90.1750.10">
    <property type="entry name" value="Hect, E3 ligase catalytic domains"/>
    <property type="match status" value="2"/>
</dbReference>
<dbReference type="Pfam" id="PF11547">
    <property type="entry name" value="E3_UbLigase_EDD"/>
    <property type="match status" value="1"/>
</dbReference>
<feature type="compositionally biased region" description="Polar residues" evidence="7">
    <location>
        <begin position="1130"/>
        <end position="1163"/>
    </location>
</feature>
<dbReference type="GO" id="GO:0000209">
    <property type="term" value="P:protein polyubiquitination"/>
    <property type="evidence" value="ECO:0007669"/>
    <property type="project" value="TreeGrafter"/>
</dbReference>
<evidence type="ECO:0000256" key="6">
    <source>
        <dbReference type="PROSITE-ProRule" id="PRU00508"/>
    </source>
</evidence>
<dbReference type="GO" id="GO:0043130">
    <property type="term" value="F:ubiquitin binding"/>
    <property type="evidence" value="ECO:0007669"/>
    <property type="project" value="InterPro"/>
</dbReference>
<feature type="compositionally biased region" description="Low complexity" evidence="7">
    <location>
        <begin position="2636"/>
        <end position="2651"/>
    </location>
</feature>
<feature type="compositionally biased region" description="Polar residues" evidence="7">
    <location>
        <begin position="1852"/>
        <end position="1861"/>
    </location>
</feature>
<keyword evidence="2" id="KW-0863">Zinc-finger</keyword>
<feature type="region of interest" description="Disordered" evidence="7">
    <location>
        <begin position="1105"/>
        <end position="1163"/>
    </location>
</feature>
<evidence type="ECO:0000259" key="9">
    <source>
        <dbReference type="PROSITE" id="PS51157"/>
    </source>
</evidence>
<organism evidence="11 12">
    <name type="scientific">Rotaria magnacalcarata</name>
    <dbReference type="NCBI Taxonomy" id="392030"/>
    <lineage>
        <taxon>Eukaryota</taxon>
        <taxon>Metazoa</taxon>
        <taxon>Spiralia</taxon>
        <taxon>Gnathifera</taxon>
        <taxon>Rotifera</taxon>
        <taxon>Eurotatoria</taxon>
        <taxon>Bdelloidea</taxon>
        <taxon>Philodinida</taxon>
        <taxon>Philodinidae</taxon>
        <taxon>Rotaria</taxon>
    </lineage>
</organism>
<dbReference type="SMART" id="SM00396">
    <property type="entry name" value="ZnF_UBR1"/>
    <property type="match status" value="1"/>
</dbReference>
<evidence type="ECO:0000313" key="12">
    <source>
        <dbReference type="Proteomes" id="UP000663856"/>
    </source>
</evidence>
<evidence type="ECO:0000256" key="7">
    <source>
        <dbReference type="SAM" id="MobiDB-lite"/>
    </source>
</evidence>
<proteinExistence type="predicted"/>
<feature type="region of interest" description="Disordered" evidence="7">
    <location>
        <begin position="1984"/>
        <end position="2006"/>
    </location>
</feature>
<dbReference type="Gene3D" id="3.30.2160.10">
    <property type="entry name" value="Hect, E3 ligase catalytic domain"/>
    <property type="match status" value="1"/>
</dbReference>
<feature type="region of interest" description="Disordered" evidence="7">
    <location>
        <begin position="1848"/>
        <end position="1868"/>
    </location>
</feature>
<feature type="compositionally biased region" description="Low complexity" evidence="7">
    <location>
        <begin position="2583"/>
        <end position="2595"/>
    </location>
</feature>
<evidence type="ECO:0000256" key="4">
    <source>
        <dbReference type="ARBA" id="ARBA00022833"/>
    </source>
</evidence>
<sequence>MEYSTHVFIQQTPITEQNFELKLQDISDQISTNGCVCPSVFSPFTNIVVQQAVVSSRHIAFLLQDGRICRVSFRVQADRIEPNPTETTKSKPKHITPQTIRPQSRQSIHRSNNFDRPSFENLVLSSANPSIAAHNAAAAVANTTNSSGSSGQVDLLPQLQAGYPLSRQRHHLIRTARGRTGIIFGSRPLIPASSVPEELIEQVQVVLQGKSRNLILRELQRTNLDVNMAVNNLLARDDEGDEDLDDDYVGADLISLLDVNPHNEHPGIILESEFFDEADFALRYSNIQRRVVSARIGNVANNTSAPTVASSTAAAISSSLGDQSNVSNSSSTNPQSTSNSSTVVTPSTSSNPTNTNSSERDRKRNRYDPRWLDGSLREELFGRIDRELKPDDLSIVKDNTSTKISSTRKDQNSSSTTSSSQANLPPYQHQTSSSSSTTQSPIVFGDQLQFWTDSNCENSYPRFTHIACLYSELIAININGQLCQWNWQDEYPYQDSDSSHIKHPKTLLLQSMNEKIINLSANIIRASILTETNRIATWIDESLGSQVSFKFQHSLQELSSTMPCHIVDIQTSPLYTVLRTDANDLYWYGLLPNKPRKKLLERLKEKTRKNRMNNSTQQQQQQQQIITIGSSVCLISNPYYNQGALAFYVRDGQPKLGQLMEQAWMLSNTARFRIKTPETTTNKNKEDDKSSLEMPPPPSPASSTCSVDSNTSFASSLKRKKHSNTTTTTAAAAATTTNTGGNGSNPFLMTINDSDSNEQQLQHSKIKDEEYWPLDEVIFIEDCKVAPIGKVVKIDGSLVLVKFPSKNTNNTDTTEANIDMNNLENCRILRKDDLQIVKGNTIPKTPDCTLAITNAKRIALENGKLLTYSVDKDYLHTLQIRDSTIFYIMYEIGSNNGLCRSIRQNILPLVNNRQSLISFLGGFPNAIRLSTLNSIDIPRILIDGNHLIYPFIYNQDSTNLKEPQWKNLLGINYFSQGIVPLKNADHLNKNHIVLSITQIQKGILIPHILRYDIDKIRSILNDIETTKNRDLLKLILDERLDGCRNLFHACVHIATPLNNKEYSINDEQIQTETNNNLKRISFAFDLIHSQTNTDHNYGERTTTTAAAASAGSTWPNESSAADAQPPSSPTMQPGTAPTLYRSLSTSTPTNNSGPLSPSYNPTSLSSKIQQIQYLQNQLYQQPARTTRSNSNDFLVWSSCKYDEREKRIRAIKIIRLLLDYPLFQEHLLSLLSFRNLEGQTPFMSAVNCCAYNCALILFEYALKVSKRESSNDQQTSSAQFYFESSSPLPTTPINYLKQSDNVLLRMIYPLTSTNSDYSPLYTICTNDTCSFTWTGEEHISQAIFECKTCGLSGTLCCCSECAQTCHKGHDCRLKRTSPTAYCDCWEVCKCKSLIAGDQQKRLELFKLLLNQTNLVQIQNSRYENILLYLVQTVGRQIIEQQQFPRTSTAALLQQHARKSREQLSSSGAKKLQHQNSSSGSTSNNNNNNNSNSANQMDTDSNNAIPDHHLEPPQFCRRALELILADWSGVKAMLLCGCSENLDPTIINPKESSPILSTCQPIMSPYDNEHLFSLDQQQQTSQLDRFTYFLLAKCNTVKQSTSTTTKSSSTTSTSNDLLDILLNTLIREMSNPTHRDMARFITARFVRSAIRLFIILSLESVPDKNNSSTSNQSLPSSTTIKRISATTVTGATITTSSNLSSSAAAAATLNGPQSILYQCKRIFQTLTIISINALVHTADLLLAPVRHGIAKPTAMFNLLSTHTDILQGLEEVFNIDSEYYRAYQESKSNNAQRSSESTFTSGVEDFNETIIDESQNPTNPINANQTAIELNEDDDNNSDTQSQHETIHPIGISNLNEQQTARDNVGGLSDNESEMELELLAESDTDNESNRSAPNTNTHRTSATAGSENMALFSDDENSESDDADSVRSDSVLGDGDETSQPDPMLFDDARDALAAAAAASSASTAPSTAVPTPSTVTNDRLVLLPSGSNATGQNTQTSNSSATTHLNVPRLNARSGMASSLFGESHSRRQIAPVATTSPSLGHASAIQQQQTHAQQQQQQSQPTNTISVNTTNSLLARAFGILIRQITDLLIKWPAMLSASSLYHDIVITSSTIDEQNAVDTIQNEIEQCLFPTWQWFATVMDSFESQLRFGMTLSNLNHNEHDSTFHGNRFLKTLVERAQSEIKKKSTTTATATVASRINSLPANDKPVNNRLDFLNYSLSLMRSTHEHGDQEPSLDVLSYKHLAYLLDAFIYYFRETNFNETNQIAKSNWRDITDDTPTINTMNNENSTNEEIITPNNIFFQRSPSTLCLSSLGPDPFQINIDDSLPLACRPQLLQPICRKEDLFGRFLYDQTAAKYSHLPSQLGLSHRENSIPDFLQPAYLNLFNNSEEKTNTKTRDDDRMAVDVLLDLSAGLISSNRRRQQTSHSMLLNGSHEYLLARWRFSIELFVKLFLDDVGMESGSIINESSGFSAREQRFRHDMERLKNAHQKDIRFELMERDRILLIQKTFRTLNSYYYRNQNMSSSSSVPPLAVQRVKVTFKDEPGEGSGVARSFYSSIVEAILSEERLPVLELGAYGASSTAQSASGSLSSHAQRQQRPSRERRTTLATYLRSDRRSSSMLLSSEARPFKFTASTDSSTTNTNSEPNINEHWTPSKIKLGVSIYPKVAAIQPFHAEKITGMLLEGLPTPQLQRIINIDEDLRVKVEEAMNILTSHSSRDAQQTDSLTTTTTTTTTNERLLTNKNSLFDKQPNEYAPLFWQPDKKGVYAPRPGKHTSERLTAYRNVGRLIGLCLLQNELFPLPLCRHVIKYILNRSVRWHDLAFFDSTMYENLRRTAYDAEKNGPQYINDLHLTFSLAVTEKEGSETYDLVTDGSLKDVTYSNLYEFIKRYAEFRMITLVEQSLQHLRLGVFDVLPSNSLDYLSPEDFRLLLNGTSNINVTTLMAYTTFNDESGENTERINQFKKWFWSVLEKFNAVERQDLVYFWTGSPALPASEAGFQPQPSVTIRPADDQHLPTANTCISRLYVPLYSSKNILKLKLQYAIKTKMFGFV</sequence>
<feature type="compositionally biased region" description="Polar residues" evidence="7">
    <location>
        <begin position="704"/>
        <end position="715"/>
    </location>
</feature>
<dbReference type="InterPro" id="IPR035983">
    <property type="entry name" value="Hect_E3_ubiquitin_ligase"/>
</dbReference>
<feature type="compositionally biased region" description="Low complexity" evidence="7">
    <location>
        <begin position="2048"/>
        <end position="2062"/>
    </location>
</feature>
<evidence type="ECO:0000259" key="10">
    <source>
        <dbReference type="PROSITE" id="PS51309"/>
    </source>
</evidence>
<keyword evidence="4" id="KW-0862">Zinc</keyword>
<dbReference type="InterPro" id="IPR000569">
    <property type="entry name" value="HECT_dom"/>
</dbReference>
<dbReference type="GO" id="GO:0005737">
    <property type="term" value="C:cytoplasm"/>
    <property type="evidence" value="ECO:0007669"/>
    <property type="project" value="TreeGrafter"/>
</dbReference>
<evidence type="ECO:0000259" key="8">
    <source>
        <dbReference type="PROSITE" id="PS50237"/>
    </source>
</evidence>
<dbReference type="CDD" id="cd14423">
    <property type="entry name" value="CUE_UBR5"/>
    <property type="match status" value="1"/>
</dbReference>
<evidence type="ECO:0000256" key="5">
    <source>
        <dbReference type="PROSITE-ProRule" id="PRU00104"/>
    </source>
</evidence>
<feature type="compositionally biased region" description="Polar residues" evidence="7">
    <location>
        <begin position="1889"/>
        <end position="1906"/>
    </location>
</feature>
<feature type="region of interest" description="Disordered" evidence="7">
    <location>
        <begin position="675"/>
        <end position="745"/>
    </location>
</feature>
<reference evidence="11" key="1">
    <citation type="submission" date="2021-02" db="EMBL/GenBank/DDBJ databases">
        <authorList>
            <person name="Nowell W R."/>
        </authorList>
    </citation>
    <scope>NUCLEOTIDE SEQUENCE</scope>
</reference>
<accession>A0A816W3D5</accession>
<name>A0A816W3D5_9BILA</name>
<dbReference type="GO" id="GO:0005634">
    <property type="term" value="C:nucleus"/>
    <property type="evidence" value="ECO:0007669"/>
    <property type="project" value="TreeGrafter"/>
</dbReference>
<dbReference type="InterPro" id="IPR024725">
    <property type="entry name" value="UBR5_UBA"/>
</dbReference>
<dbReference type="PANTHER" id="PTHR46276:SF1">
    <property type="entry name" value="E3 UBIQUITIN-PROTEIN LIGASE UBR5"/>
    <property type="match status" value="1"/>
</dbReference>
<dbReference type="PANTHER" id="PTHR46276">
    <property type="entry name" value="E3 UBIQUITIN-PROTEIN LIGASE UBR5"/>
    <property type="match status" value="1"/>
</dbReference>
<feature type="region of interest" description="Disordered" evidence="7">
    <location>
        <begin position="2634"/>
        <end position="2653"/>
    </location>
</feature>
<dbReference type="SMART" id="SM00517">
    <property type="entry name" value="PolyA"/>
    <property type="match status" value="1"/>
</dbReference>
<feature type="compositionally biased region" description="Low complexity" evidence="7">
    <location>
        <begin position="1475"/>
        <end position="1494"/>
    </location>
</feature>
<feature type="region of interest" description="Disordered" evidence="7">
    <location>
        <begin position="2583"/>
        <end position="2611"/>
    </location>
</feature>
<protein>
    <recommendedName>
        <fullName evidence="13">E3 ubiquitin-protein ligase UBR5-like</fullName>
    </recommendedName>
</protein>
<dbReference type="Gene3D" id="3.30.2410.10">
    <property type="entry name" value="Hect, E3 ligase catalytic domain"/>
    <property type="match status" value="1"/>
</dbReference>
<evidence type="ECO:0000313" key="11">
    <source>
        <dbReference type="EMBL" id="CAF2120792.1"/>
    </source>
</evidence>